<evidence type="ECO:0000313" key="12">
    <source>
        <dbReference type="Proteomes" id="UP001169760"/>
    </source>
</evidence>
<organism evidence="11 12">
    <name type="scientific">Saccharophagus degradans</name>
    <dbReference type="NCBI Taxonomy" id="86304"/>
    <lineage>
        <taxon>Bacteria</taxon>
        <taxon>Pseudomonadati</taxon>
        <taxon>Pseudomonadota</taxon>
        <taxon>Gammaproteobacteria</taxon>
        <taxon>Cellvibrionales</taxon>
        <taxon>Cellvibrionaceae</taxon>
        <taxon>Saccharophagus</taxon>
    </lineage>
</organism>
<dbReference type="NCBIfam" id="TIGR01191">
    <property type="entry name" value="ccmC"/>
    <property type="match status" value="1"/>
</dbReference>
<evidence type="ECO:0000256" key="5">
    <source>
        <dbReference type="ARBA" id="ARBA00022692"/>
    </source>
</evidence>
<comment type="subcellular location">
    <subcellularLocation>
        <location evidence="9">Cell inner membrane</location>
    </subcellularLocation>
    <subcellularLocation>
        <location evidence="2">Membrane</location>
        <topology evidence="2">Multi-pass membrane protein</topology>
    </subcellularLocation>
</comment>
<dbReference type="GO" id="GO:0005886">
    <property type="term" value="C:plasma membrane"/>
    <property type="evidence" value="ECO:0007669"/>
    <property type="project" value="UniProtKB-SubCell"/>
</dbReference>
<proteinExistence type="inferred from homology"/>
<accession>A0AAW7X435</accession>
<dbReference type="InterPro" id="IPR045062">
    <property type="entry name" value="Cyt_c_biogenesis_CcsA/CcmC"/>
</dbReference>
<dbReference type="AlphaFoldDB" id="A0AAW7X435"/>
<gene>
    <name evidence="9 11" type="primary">ccmC</name>
    <name evidence="11" type="ORF">Q4521_02420</name>
</gene>
<protein>
    <recommendedName>
        <fullName evidence="4 9">Heme exporter protein C</fullName>
    </recommendedName>
    <alternativeName>
        <fullName evidence="9">Cytochrome c-type biogenesis protein</fullName>
    </alternativeName>
</protein>
<dbReference type="PANTHER" id="PTHR30071:SF1">
    <property type="entry name" value="CYTOCHROME B_B6 PROTEIN-RELATED"/>
    <property type="match status" value="1"/>
</dbReference>
<comment type="function">
    <text evidence="1 9">Required for the export of heme to the periplasm for the biogenesis of c-type cytochromes.</text>
</comment>
<dbReference type="PANTHER" id="PTHR30071">
    <property type="entry name" value="HEME EXPORTER PROTEIN C"/>
    <property type="match status" value="1"/>
</dbReference>
<sequence length="246" mass="27816">MSWEWFHRLGSPRWFYEKTTAWLPWLGATCVVMLVGGAIWGLGFTPEDAKQGNSFRIIYVHVPSSILAMAGYYVMAIAGAIGLIWKMKLSFVVMRSAATIGAGLTFLSLFTGAVWGMPTWGTWWEWDARIMFTFILLLLYLGIIVLHEANPSKDAADKVCAILALVGTVNVPIIYKSVDWWYSLHQPATIKVTDESTIAASMAYPLIVMIVAYYLTYSWALILHVRAEILLRERKTRWVQDLVAEK</sequence>
<dbReference type="GO" id="GO:0017004">
    <property type="term" value="P:cytochrome complex assembly"/>
    <property type="evidence" value="ECO:0007669"/>
    <property type="project" value="UniProtKB-KW"/>
</dbReference>
<evidence type="ECO:0000256" key="4">
    <source>
        <dbReference type="ARBA" id="ARBA00016463"/>
    </source>
</evidence>
<feature type="transmembrane region" description="Helical" evidence="9">
    <location>
        <begin position="21"/>
        <end position="42"/>
    </location>
</feature>
<comment type="caution">
    <text evidence="11">The sequence shown here is derived from an EMBL/GenBank/DDBJ whole genome shotgun (WGS) entry which is preliminary data.</text>
</comment>
<dbReference type="GO" id="GO:0020037">
    <property type="term" value="F:heme binding"/>
    <property type="evidence" value="ECO:0007669"/>
    <property type="project" value="InterPro"/>
</dbReference>
<feature type="transmembrane region" description="Helical" evidence="9">
    <location>
        <begin position="97"/>
        <end position="116"/>
    </location>
</feature>
<feature type="transmembrane region" description="Helical" evidence="9">
    <location>
        <begin position="62"/>
        <end position="85"/>
    </location>
</feature>
<feature type="transmembrane region" description="Helical" evidence="9">
    <location>
        <begin position="159"/>
        <end position="178"/>
    </location>
</feature>
<dbReference type="GO" id="GO:0015232">
    <property type="term" value="F:heme transmembrane transporter activity"/>
    <property type="evidence" value="ECO:0007669"/>
    <property type="project" value="InterPro"/>
</dbReference>
<dbReference type="RefSeq" id="WP_216063965.1">
    <property type="nucleotide sequence ID" value="NZ_CP123764.1"/>
</dbReference>
<evidence type="ECO:0000256" key="7">
    <source>
        <dbReference type="ARBA" id="ARBA00022989"/>
    </source>
</evidence>
<evidence type="ECO:0000256" key="6">
    <source>
        <dbReference type="ARBA" id="ARBA00022748"/>
    </source>
</evidence>
<name>A0AAW7X435_9GAMM</name>
<keyword evidence="9" id="KW-0813">Transport</keyword>
<dbReference type="EMBL" id="JAUOPB010000001">
    <property type="protein sequence ID" value="MDO6421317.1"/>
    <property type="molecule type" value="Genomic_DNA"/>
</dbReference>
<feature type="transmembrane region" description="Helical" evidence="9">
    <location>
        <begin position="198"/>
        <end position="225"/>
    </location>
</feature>
<keyword evidence="5 9" id="KW-0812">Transmembrane</keyword>
<evidence type="ECO:0000256" key="2">
    <source>
        <dbReference type="ARBA" id="ARBA00004141"/>
    </source>
</evidence>
<feature type="domain" description="Cytochrome c assembly protein" evidence="10">
    <location>
        <begin position="29"/>
        <end position="184"/>
    </location>
</feature>
<keyword evidence="9" id="KW-0997">Cell inner membrane</keyword>
<evidence type="ECO:0000256" key="3">
    <source>
        <dbReference type="ARBA" id="ARBA00005840"/>
    </source>
</evidence>
<evidence type="ECO:0000259" key="10">
    <source>
        <dbReference type="Pfam" id="PF01578"/>
    </source>
</evidence>
<evidence type="ECO:0000313" key="11">
    <source>
        <dbReference type="EMBL" id="MDO6421317.1"/>
    </source>
</evidence>
<keyword evidence="8 9" id="KW-0472">Membrane</keyword>
<comment type="similarity">
    <text evidence="3 9">Belongs to the CcmC/CycZ/HelC family.</text>
</comment>
<reference evidence="11" key="1">
    <citation type="submission" date="2023-07" db="EMBL/GenBank/DDBJ databases">
        <title>Genome content predicts the carbon catabolic preferences of heterotrophic bacteria.</title>
        <authorList>
            <person name="Gralka M."/>
        </authorList>
    </citation>
    <scope>NUCLEOTIDE SEQUENCE</scope>
    <source>
        <strain evidence="11">I3M17_2</strain>
    </source>
</reference>
<evidence type="ECO:0000256" key="1">
    <source>
        <dbReference type="ARBA" id="ARBA00002442"/>
    </source>
</evidence>
<keyword evidence="6 9" id="KW-0201">Cytochrome c-type biogenesis</keyword>
<evidence type="ECO:0000256" key="9">
    <source>
        <dbReference type="RuleBase" id="RU364092"/>
    </source>
</evidence>
<evidence type="ECO:0000256" key="8">
    <source>
        <dbReference type="ARBA" id="ARBA00023136"/>
    </source>
</evidence>
<dbReference type="Proteomes" id="UP001169760">
    <property type="component" value="Unassembled WGS sequence"/>
</dbReference>
<keyword evidence="9" id="KW-1003">Cell membrane</keyword>
<keyword evidence="7 9" id="KW-1133">Transmembrane helix</keyword>
<dbReference type="InterPro" id="IPR002541">
    <property type="entry name" value="Cyt_c_assembly"/>
</dbReference>
<feature type="transmembrane region" description="Helical" evidence="9">
    <location>
        <begin position="128"/>
        <end position="147"/>
    </location>
</feature>
<dbReference type="InterPro" id="IPR003557">
    <property type="entry name" value="Cyt_c_biogenesis_CcmC"/>
</dbReference>
<dbReference type="Pfam" id="PF01578">
    <property type="entry name" value="Cytochrom_C_asm"/>
    <property type="match status" value="1"/>
</dbReference>